<evidence type="ECO:0000256" key="9">
    <source>
        <dbReference type="ARBA" id="ARBA00023201"/>
    </source>
</evidence>
<dbReference type="GO" id="GO:0015385">
    <property type="term" value="F:sodium:proton antiporter activity"/>
    <property type="evidence" value="ECO:0007669"/>
    <property type="project" value="InterPro"/>
</dbReference>
<dbReference type="InterPro" id="IPR006153">
    <property type="entry name" value="Cation/H_exchanger_TM"/>
</dbReference>
<evidence type="ECO:0000259" key="11">
    <source>
        <dbReference type="Pfam" id="PF00999"/>
    </source>
</evidence>
<dbReference type="InterPro" id="IPR018422">
    <property type="entry name" value="Cation/H_exchanger_CPA1"/>
</dbReference>
<feature type="transmembrane region" description="Helical" evidence="10">
    <location>
        <begin position="184"/>
        <end position="207"/>
    </location>
</feature>
<dbReference type="RefSeq" id="WP_087048567.1">
    <property type="nucleotide sequence ID" value="NZ_FCOB02000028.1"/>
</dbReference>
<feature type="transmembrane region" description="Helical" evidence="10">
    <location>
        <begin position="83"/>
        <end position="105"/>
    </location>
</feature>
<evidence type="ECO:0000256" key="8">
    <source>
        <dbReference type="ARBA" id="ARBA00023136"/>
    </source>
</evidence>
<accession>A0A158DAN8</accession>
<dbReference type="Pfam" id="PF00999">
    <property type="entry name" value="Na_H_Exchanger"/>
    <property type="match status" value="1"/>
</dbReference>
<dbReference type="InterPro" id="IPR004705">
    <property type="entry name" value="Cation/H_exchanger_CPA1_bac"/>
</dbReference>
<feature type="domain" description="Cation/H+ exchanger transmembrane" evidence="11">
    <location>
        <begin position="20"/>
        <end position="403"/>
    </location>
</feature>
<comment type="caution">
    <text evidence="12">The sequence shown here is derived from an EMBL/GenBank/DDBJ whole genome shotgun (WGS) entry which is preliminary data.</text>
</comment>
<evidence type="ECO:0000256" key="4">
    <source>
        <dbReference type="ARBA" id="ARBA00022692"/>
    </source>
</evidence>
<name>A0A158DAN8_9BURK</name>
<feature type="transmembrane region" description="Helical" evidence="10">
    <location>
        <begin position="57"/>
        <end position="76"/>
    </location>
</feature>
<evidence type="ECO:0000256" key="1">
    <source>
        <dbReference type="ARBA" id="ARBA00004651"/>
    </source>
</evidence>
<evidence type="ECO:0000313" key="12">
    <source>
        <dbReference type="EMBL" id="SAK91551.1"/>
    </source>
</evidence>
<feature type="transmembrane region" description="Helical" evidence="10">
    <location>
        <begin position="28"/>
        <end position="45"/>
    </location>
</feature>
<feature type="transmembrane region" description="Helical" evidence="10">
    <location>
        <begin position="382"/>
        <end position="406"/>
    </location>
</feature>
<reference evidence="12" key="1">
    <citation type="submission" date="2016-01" db="EMBL/GenBank/DDBJ databases">
        <authorList>
            <person name="Peeters C."/>
        </authorList>
    </citation>
    <scope>NUCLEOTIDE SEQUENCE [LARGE SCALE GENOMIC DNA]</scope>
    <source>
        <strain evidence="12">LMG 29326</strain>
    </source>
</reference>
<proteinExistence type="inferred from homology"/>
<evidence type="ECO:0000256" key="7">
    <source>
        <dbReference type="ARBA" id="ARBA00023065"/>
    </source>
</evidence>
<protein>
    <submittedName>
        <fullName evidence="12">Sodium/hydrogen exchanger</fullName>
    </submittedName>
</protein>
<comment type="subcellular location">
    <subcellularLocation>
        <location evidence="10">Cell inner membrane</location>
        <topology evidence="10">Multi-pass membrane protein</topology>
    </subcellularLocation>
    <subcellularLocation>
        <location evidence="1">Cell membrane</location>
        <topology evidence="1">Multi-pass membrane protein</topology>
    </subcellularLocation>
</comment>
<gene>
    <name evidence="12" type="ORF">AWB83_05232</name>
</gene>
<evidence type="ECO:0000256" key="3">
    <source>
        <dbReference type="ARBA" id="ARBA00022475"/>
    </source>
</evidence>
<keyword evidence="10" id="KW-0050">Antiport</keyword>
<keyword evidence="7 10" id="KW-0406">Ion transport</keyword>
<comment type="function">
    <text evidence="10">Na(+)/H(+) antiporter that extrudes sodium in exchange for external protons.</text>
</comment>
<keyword evidence="5 10" id="KW-1133">Transmembrane helix</keyword>
<keyword evidence="8 10" id="KW-0472">Membrane</keyword>
<dbReference type="OrthoDB" id="9809206at2"/>
<dbReference type="PANTHER" id="PTHR10110">
    <property type="entry name" value="SODIUM/HYDROGEN EXCHANGER"/>
    <property type="match status" value="1"/>
</dbReference>
<dbReference type="Proteomes" id="UP000054978">
    <property type="component" value="Unassembled WGS sequence"/>
</dbReference>
<keyword evidence="2 10" id="KW-0813">Transport</keyword>
<keyword evidence="10" id="KW-0997">Cell inner membrane</keyword>
<dbReference type="Gene3D" id="6.10.140.1330">
    <property type="match status" value="1"/>
</dbReference>
<evidence type="ECO:0000256" key="10">
    <source>
        <dbReference type="RuleBase" id="RU366002"/>
    </source>
</evidence>
<organism evidence="12 13">
    <name type="scientific">Caballeronia ptereochthonis</name>
    <dbReference type="NCBI Taxonomy" id="1777144"/>
    <lineage>
        <taxon>Bacteria</taxon>
        <taxon>Pseudomonadati</taxon>
        <taxon>Pseudomonadota</taxon>
        <taxon>Betaproteobacteria</taxon>
        <taxon>Burkholderiales</taxon>
        <taxon>Burkholderiaceae</taxon>
        <taxon>Caballeronia</taxon>
    </lineage>
</organism>
<keyword evidence="4 10" id="KW-0812">Transmembrane</keyword>
<feature type="transmembrane region" description="Helical" evidence="10">
    <location>
        <begin position="237"/>
        <end position="254"/>
    </location>
</feature>
<feature type="transmembrane region" description="Helical" evidence="10">
    <location>
        <begin position="350"/>
        <end position="370"/>
    </location>
</feature>
<dbReference type="PANTHER" id="PTHR10110:SF86">
    <property type="entry name" value="SODIUM_HYDROGEN EXCHANGER 7"/>
    <property type="match status" value="1"/>
</dbReference>
<keyword evidence="13" id="KW-1185">Reference proteome</keyword>
<feature type="transmembrane region" description="Helical" evidence="10">
    <location>
        <begin position="308"/>
        <end position="330"/>
    </location>
</feature>
<dbReference type="GO" id="GO:0051453">
    <property type="term" value="P:regulation of intracellular pH"/>
    <property type="evidence" value="ECO:0007669"/>
    <property type="project" value="TreeGrafter"/>
</dbReference>
<evidence type="ECO:0000256" key="5">
    <source>
        <dbReference type="ARBA" id="ARBA00022989"/>
    </source>
</evidence>
<evidence type="ECO:0000256" key="6">
    <source>
        <dbReference type="ARBA" id="ARBA00023053"/>
    </source>
</evidence>
<dbReference type="AlphaFoldDB" id="A0A158DAN8"/>
<dbReference type="GO" id="GO:0005886">
    <property type="term" value="C:plasma membrane"/>
    <property type="evidence" value="ECO:0007669"/>
    <property type="project" value="UniProtKB-SubCell"/>
</dbReference>
<keyword evidence="3" id="KW-1003">Cell membrane</keyword>
<evidence type="ECO:0000313" key="13">
    <source>
        <dbReference type="Proteomes" id="UP000054978"/>
    </source>
</evidence>
<dbReference type="EMBL" id="FCOB02000028">
    <property type="protein sequence ID" value="SAK91551.1"/>
    <property type="molecule type" value="Genomic_DNA"/>
</dbReference>
<dbReference type="GO" id="GO:0098719">
    <property type="term" value="P:sodium ion import across plasma membrane"/>
    <property type="evidence" value="ECO:0007669"/>
    <property type="project" value="TreeGrafter"/>
</dbReference>
<feature type="transmembrane region" description="Helical" evidence="10">
    <location>
        <begin position="266"/>
        <end position="288"/>
    </location>
</feature>
<comment type="caution">
    <text evidence="10">Lacks conserved residue(s) required for the propagation of feature annotation.</text>
</comment>
<keyword evidence="9 10" id="KW-0739">Sodium transport</keyword>
<comment type="similarity">
    <text evidence="10">Belongs to the monovalent cation:proton antiporter 1 (CPA1) transporter (TC 2.A.36) family.</text>
</comment>
<dbReference type="NCBIfam" id="TIGR00831">
    <property type="entry name" value="a_cpa1"/>
    <property type="match status" value="1"/>
</dbReference>
<feature type="transmembrane region" description="Helical" evidence="10">
    <location>
        <begin position="6"/>
        <end position="23"/>
    </location>
</feature>
<sequence>MNNVELFHYILLLVCGAGVLTWIAERMAVPPAVVLLFGGVAIALMGRNTTVDMDPNLVLTAVLPPLLMSSAFYTAWSDFRREIFSILSLVLGAVAFTTVAVAVTVHAFAPALAWPACFALGAIVSPPDAVAAKAILDRNPLPSRLVTVLEGESLVNDATGLLLYQMSIAAAFTGQFTAGRATGVFLMLTIVGIAVGIACGQLMMWLIKHVTDPMLRIVLTFLMAWASYSVAEELGGSGVLSVVTCGLMLGVRQHRAFDALTRVKAAAAWEVIVFVLDALVFILIGLALHGIVVRMGDTSSMLATSASVALPALVAVILSRLVWVVVAIYLPSRVGSGHRNAGRRWQPGEIAVLAWAGVRGVVSLAAALALPEQFPNRDAIVFSTFLVIFGTLVIQGGSLAVLIRLIGLRAVRGSTMSELEARSHTFRAALTELEKISQAVKDEDRSPVRQLIDEYQMRVRNNEKAHSAGKEHIELRARHLRLELDLVTISRQTLLRLHREGKIEDSVLHRLEAELDLEELRLHRLLEP</sequence>
<dbReference type="GO" id="GO:0015386">
    <property type="term" value="F:potassium:proton antiporter activity"/>
    <property type="evidence" value="ECO:0007669"/>
    <property type="project" value="TreeGrafter"/>
</dbReference>
<keyword evidence="6 10" id="KW-0915">Sodium</keyword>
<evidence type="ECO:0000256" key="2">
    <source>
        <dbReference type="ARBA" id="ARBA00022448"/>
    </source>
</evidence>
<dbReference type="STRING" id="1777144.AWB83_05232"/>